<dbReference type="AlphaFoldDB" id="A0A1M5SQT8"/>
<dbReference type="InterPro" id="IPR050570">
    <property type="entry name" value="Cell_wall_metabolism_enzyme"/>
</dbReference>
<dbReference type="GO" id="GO:0004222">
    <property type="term" value="F:metalloendopeptidase activity"/>
    <property type="evidence" value="ECO:0007669"/>
    <property type="project" value="TreeGrafter"/>
</dbReference>
<dbReference type="PANTHER" id="PTHR21666">
    <property type="entry name" value="PEPTIDASE-RELATED"/>
    <property type="match status" value="1"/>
</dbReference>
<gene>
    <name evidence="3" type="ORF">SAMN02745199_1021</name>
</gene>
<evidence type="ECO:0000313" key="4">
    <source>
        <dbReference type="Proteomes" id="UP000242592"/>
    </source>
</evidence>
<dbReference type="InterPro" id="IPR016047">
    <property type="entry name" value="M23ase_b-sheet_dom"/>
</dbReference>
<evidence type="ECO:0000256" key="1">
    <source>
        <dbReference type="ARBA" id="ARBA00022729"/>
    </source>
</evidence>
<reference evidence="4" key="1">
    <citation type="submission" date="2016-11" db="EMBL/GenBank/DDBJ databases">
        <authorList>
            <person name="Varghese N."/>
            <person name="Submissions S."/>
        </authorList>
    </citation>
    <scope>NUCLEOTIDE SEQUENCE [LARGE SCALE GENOMIC DNA]</scope>
    <source>
        <strain evidence="4">DSM 15807</strain>
    </source>
</reference>
<keyword evidence="1" id="KW-0732">Signal</keyword>
<dbReference type="PANTHER" id="PTHR21666:SF289">
    <property type="entry name" value="L-ALA--D-GLU ENDOPEPTIDASE"/>
    <property type="match status" value="1"/>
</dbReference>
<protein>
    <submittedName>
        <fullName evidence="3">Peptidase family M23</fullName>
    </submittedName>
</protein>
<dbReference type="CDD" id="cd12797">
    <property type="entry name" value="M23_peptidase"/>
    <property type="match status" value="1"/>
</dbReference>
<dbReference type="Proteomes" id="UP000242592">
    <property type="component" value="Unassembled WGS sequence"/>
</dbReference>
<evidence type="ECO:0000259" key="2">
    <source>
        <dbReference type="Pfam" id="PF01551"/>
    </source>
</evidence>
<dbReference type="EMBL" id="FQXN01000003">
    <property type="protein sequence ID" value="SHH40865.1"/>
    <property type="molecule type" value="Genomic_DNA"/>
</dbReference>
<sequence length="322" mass="37204">MKKLVIVFLTFILSLTFFSNFIPPIDNSYLTSAFAEFRSTGDSPHFHGGIDFSSFLKEGIPIKAVYDGYLVRIEINDSIYGNVVVLQHPNGYRSVYAHLSSFSYKIQPIVDDLISEFGTNKIIVNFPENEIIFSQGEVVAYTGKTGEAIQPHVHVEIRNSKETMIFDPMGFIKPKPLNGEIVLKELVIDGQKYDFVEGKTYEFKGKYPRLSINAFLQVNKNIIGLKEIKLYFSNKLVYHIMFDEIPMEEMYKPFTVYTKDSIAAGYIYKAYYKLYPDTIGYSVKVNNFPTLNQNLDFFPVTIELYDPWERKKTFNFNLRRSN</sequence>
<dbReference type="InterPro" id="IPR011055">
    <property type="entry name" value="Dup_hybrid_motif"/>
</dbReference>
<keyword evidence="4" id="KW-1185">Reference proteome</keyword>
<organism evidence="3 4">
    <name type="scientific">Thermosipho atlanticus DSM 15807</name>
    <dbReference type="NCBI Taxonomy" id="1123380"/>
    <lineage>
        <taxon>Bacteria</taxon>
        <taxon>Thermotogati</taxon>
        <taxon>Thermotogota</taxon>
        <taxon>Thermotogae</taxon>
        <taxon>Thermotogales</taxon>
        <taxon>Fervidobacteriaceae</taxon>
        <taxon>Thermosipho</taxon>
    </lineage>
</organism>
<dbReference type="STRING" id="1123380.SAMN02745199_1021"/>
<name>A0A1M5SQT8_9BACT</name>
<dbReference type="OrthoDB" id="9805070at2"/>
<dbReference type="Gene3D" id="2.70.70.10">
    <property type="entry name" value="Glucose Permease (Domain IIA)"/>
    <property type="match status" value="1"/>
</dbReference>
<dbReference type="Pfam" id="PF01551">
    <property type="entry name" value="Peptidase_M23"/>
    <property type="match status" value="1"/>
</dbReference>
<accession>A0A1M5SQT8</accession>
<dbReference type="SUPFAM" id="SSF51261">
    <property type="entry name" value="Duplicated hybrid motif"/>
    <property type="match status" value="2"/>
</dbReference>
<evidence type="ECO:0000313" key="3">
    <source>
        <dbReference type="EMBL" id="SHH40865.1"/>
    </source>
</evidence>
<feature type="domain" description="M23ase beta-sheet core" evidence="2">
    <location>
        <begin position="46"/>
        <end position="107"/>
    </location>
</feature>
<dbReference type="RefSeq" id="WP_073072914.1">
    <property type="nucleotide sequence ID" value="NZ_FQXN01000003.1"/>
</dbReference>
<proteinExistence type="predicted"/>